<accession>A0A6C2U6G7</accession>
<evidence type="ECO:0000313" key="3">
    <source>
        <dbReference type="Proteomes" id="UP000366872"/>
    </source>
</evidence>
<keyword evidence="3" id="KW-1185">Reference proteome</keyword>
<evidence type="ECO:0000256" key="1">
    <source>
        <dbReference type="SAM" id="MobiDB-lite"/>
    </source>
</evidence>
<dbReference type="RefSeq" id="WP_168442382.1">
    <property type="nucleotide sequence ID" value="NZ_CAAHFG010000002.1"/>
</dbReference>
<dbReference type="Proteomes" id="UP000366872">
    <property type="component" value="Unassembled WGS sequence"/>
</dbReference>
<gene>
    <name evidence="2" type="ORF">PDESU_03701</name>
</gene>
<dbReference type="AlphaFoldDB" id="A0A6C2U6G7"/>
<protein>
    <submittedName>
        <fullName evidence="2">Uncharacterized protein</fullName>
    </submittedName>
</protein>
<name>A0A6C2U6G7_PONDE</name>
<reference evidence="2 3" key="1">
    <citation type="submission" date="2019-04" db="EMBL/GenBank/DDBJ databases">
        <authorList>
            <person name="Van Vliet M D."/>
        </authorList>
    </citation>
    <scope>NUCLEOTIDE SEQUENCE [LARGE SCALE GENOMIC DNA]</scope>
    <source>
        <strain evidence="2 3">F1</strain>
    </source>
</reference>
<dbReference type="EMBL" id="CAAHFG010000002">
    <property type="protein sequence ID" value="VGO15121.1"/>
    <property type="molecule type" value="Genomic_DNA"/>
</dbReference>
<feature type="region of interest" description="Disordered" evidence="1">
    <location>
        <begin position="1"/>
        <end position="34"/>
    </location>
</feature>
<sequence length="47" mass="5360">MRSNESATEMDRDEKVEPSEKGQEENPLAPDLPWAETLINLFEDGHC</sequence>
<feature type="compositionally biased region" description="Basic and acidic residues" evidence="1">
    <location>
        <begin position="9"/>
        <end position="24"/>
    </location>
</feature>
<evidence type="ECO:0000313" key="2">
    <source>
        <dbReference type="EMBL" id="VGO15121.1"/>
    </source>
</evidence>
<organism evidence="2 3">
    <name type="scientific">Pontiella desulfatans</name>
    <dbReference type="NCBI Taxonomy" id="2750659"/>
    <lineage>
        <taxon>Bacteria</taxon>
        <taxon>Pseudomonadati</taxon>
        <taxon>Kiritimatiellota</taxon>
        <taxon>Kiritimatiellia</taxon>
        <taxon>Kiritimatiellales</taxon>
        <taxon>Pontiellaceae</taxon>
        <taxon>Pontiella</taxon>
    </lineage>
</organism>
<proteinExistence type="predicted"/>